<protein>
    <submittedName>
        <fullName evidence="2">Uncharacterized protein</fullName>
    </submittedName>
</protein>
<reference evidence="2" key="2">
    <citation type="journal article" date="2015" name="Fish Shellfish Immunol.">
        <title>Early steps in the European eel (Anguilla anguilla)-Vibrio vulnificus interaction in the gills: Role of the RtxA13 toxin.</title>
        <authorList>
            <person name="Callol A."/>
            <person name="Pajuelo D."/>
            <person name="Ebbesson L."/>
            <person name="Teles M."/>
            <person name="MacKenzie S."/>
            <person name="Amaro C."/>
        </authorList>
    </citation>
    <scope>NUCLEOTIDE SEQUENCE</scope>
</reference>
<dbReference type="EMBL" id="GBXM01105783">
    <property type="protein sequence ID" value="JAH02794.1"/>
    <property type="molecule type" value="Transcribed_RNA"/>
</dbReference>
<evidence type="ECO:0000313" key="2">
    <source>
        <dbReference type="EMBL" id="JAH02794.1"/>
    </source>
</evidence>
<name>A0A0E9PE59_ANGAN</name>
<feature type="transmembrane region" description="Helical" evidence="1">
    <location>
        <begin position="17"/>
        <end position="36"/>
    </location>
</feature>
<reference evidence="2" key="1">
    <citation type="submission" date="2014-11" db="EMBL/GenBank/DDBJ databases">
        <authorList>
            <person name="Amaro Gonzalez C."/>
        </authorList>
    </citation>
    <scope>NUCLEOTIDE SEQUENCE</scope>
</reference>
<keyword evidence="1" id="KW-0472">Membrane</keyword>
<dbReference type="AlphaFoldDB" id="A0A0E9PE59"/>
<sequence>MEIPCDQVMFFPGSAKCLWFLIFMGIYLKLTVGYLLHSACIVFQACTQYCNCPVTVNFQLELCCEHAVQSRSNPIDHLLFLSKRCVLIQSSVHVQYFSGRPWEVMVTRRMDEAVNEIIKSQ</sequence>
<proteinExistence type="predicted"/>
<accession>A0A0E9PE59</accession>
<evidence type="ECO:0000256" key="1">
    <source>
        <dbReference type="SAM" id="Phobius"/>
    </source>
</evidence>
<keyword evidence="1" id="KW-0812">Transmembrane</keyword>
<keyword evidence="1" id="KW-1133">Transmembrane helix</keyword>
<organism evidence="2">
    <name type="scientific">Anguilla anguilla</name>
    <name type="common">European freshwater eel</name>
    <name type="synonym">Muraena anguilla</name>
    <dbReference type="NCBI Taxonomy" id="7936"/>
    <lineage>
        <taxon>Eukaryota</taxon>
        <taxon>Metazoa</taxon>
        <taxon>Chordata</taxon>
        <taxon>Craniata</taxon>
        <taxon>Vertebrata</taxon>
        <taxon>Euteleostomi</taxon>
        <taxon>Actinopterygii</taxon>
        <taxon>Neopterygii</taxon>
        <taxon>Teleostei</taxon>
        <taxon>Anguilliformes</taxon>
        <taxon>Anguillidae</taxon>
        <taxon>Anguilla</taxon>
    </lineage>
</organism>